<dbReference type="EMBL" id="HG322949">
    <property type="protein sequence ID" value="CDG83740.1"/>
    <property type="molecule type" value="Genomic_DNA"/>
</dbReference>
<dbReference type="KEGG" id="jag:GJA_3115"/>
<proteinExistence type="predicted"/>
<protein>
    <submittedName>
        <fullName evidence="1">Uncharacterized protein</fullName>
    </submittedName>
</protein>
<reference evidence="1 2" key="1">
    <citation type="journal article" date="2015" name="Genome Announc.">
        <title>Genome Sequence of Mushroom Soft-Rot Pathogen Janthinobacterium agaricidamnosum.</title>
        <authorList>
            <person name="Graupner K."/>
            <person name="Lackner G."/>
            <person name="Hertweck C."/>
        </authorList>
    </citation>
    <scope>NUCLEOTIDE SEQUENCE [LARGE SCALE GENOMIC DNA]</scope>
    <source>
        <strain evidence="2">NBRC 102515 / DSM 9628</strain>
    </source>
</reference>
<gene>
    <name evidence="1" type="ORF">GJA_3115</name>
</gene>
<sequence length="45" mass="5232">MLIFFHFVIRPVNAMATEKKARVVHSTILIEILKNLHYSDYLSGD</sequence>
<dbReference type="Proteomes" id="UP000027604">
    <property type="component" value="Chromosome I"/>
</dbReference>
<accession>W0V7Y9</accession>
<name>W0V7Y9_9BURK</name>
<organism evidence="1 2">
    <name type="scientific">Janthinobacterium agaricidamnosum NBRC 102515 = DSM 9628</name>
    <dbReference type="NCBI Taxonomy" id="1349767"/>
    <lineage>
        <taxon>Bacteria</taxon>
        <taxon>Pseudomonadati</taxon>
        <taxon>Pseudomonadota</taxon>
        <taxon>Betaproteobacteria</taxon>
        <taxon>Burkholderiales</taxon>
        <taxon>Oxalobacteraceae</taxon>
        <taxon>Janthinobacterium</taxon>
    </lineage>
</organism>
<dbReference type="AlphaFoldDB" id="W0V7Y9"/>
<evidence type="ECO:0000313" key="2">
    <source>
        <dbReference type="Proteomes" id="UP000027604"/>
    </source>
</evidence>
<evidence type="ECO:0000313" key="1">
    <source>
        <dbReference type="EMBL" id="CDG83740.1"/>
    </source>
</evidence>
<keyword evidence="2" id="KW-1185">Reference proteome</keyword>
<dbReference type="HOGENOM" id="CLU_3200825_0_0_4"/>
<dbReference type="STRING" id="1349767.GJA_3115"/>